<organism evidence="1 2">
    <name type="scientific">Smallanthus sonchifolius</name>
    <dbReference type="NCBI Taxonomy" id="185202"/>
    <lineage>
        <taxon>Eukaryota</taxon>
        <taxon>Viridiplantae</taxon>
        <taxon>Streptophyta</taxon>
        <taxon>Embryophyta</taxon>
        <taxon>Tracheophyta</taxon>
        <taxon>Spermatophyta</taxon>
        <taxon>Magnoliopsida</taxon>
        <taxon>eudicotyledons</taxon>
        <taxon>Gunneridae</taxon>
        <taxon>Pentapetalae</taxon>
        <taxon>asterids</taxon>
        <taxon>campanulids</taxon>
        <taxon>Asterales</taxon>
        <taxon>Asteraceae</taxon>
        <taxon>Asteroideae</taxon>
        <taxon>Heliantheae alliance</taxon>
        <taxon>Millerieae</taxon>
        <taxon>Smallanthus</taxon>
    </lineage>
</organism>
<accession>A0ACB9GNV8</accession>
<comment type="caution">
    <text evidence="1">The sequence shown here is derived from an EMBL/GenBank/DDBJ whole genome shotgun (WGS) entry which is preliminary data.</text>
</comment>
<gene>
    <name evidence="1" type="ORF">L1987_43794</name>
</gene>
<name>A0ACB9GNV8_9ASTR</name>
<reference evidence="2" key="1">
    <citation type="journal article" date="2022" name="Mol. Ecol. Resour.">
        <title>The genomes of chicory, endive, great burdock and yacon provide insights into Asteraceae palaeo-polyploidization history and plant inulin production.</title>
        <authorList>
            <person name="Fan W."/>
            <person name="Wang S."/>
            <person name="Wang H."/>
            <person name="Wang A."/>
            <person name="Jiang F."/>
            <person name="Liu H."/>
            <person name="Zhao H."/>
            <person name="Xu D."/>
            <person name="Zhang Y."/>
        </authorList>
    </citation>
    <scope>NUCLEOTIDE SEQUENCE [LARGE SCALE GENOMIC DNA]</scope>
    <source>
        <strain evidence="2">cv. Yunnan</strain>
    </source>
</reference>
<evidence type="ECO:0000313" key="2">
    <source>
        <dbReference type="Proteomes" id="UP001056120"/>
    </source>
</evidence>
<evidence type="ECO:0000313" key="1">
    <source>
        <dbReference type="EMBL" id="KAI3784691.1"/>
    </source>
</evidence>
<protein>
    <submittedName>
        <fullName evidence="1">Uncharacterized protein</fullName>
    </submittedName>
</protein>
<sequence length="247" mass="28161">MISDLVLSSLRFLFLTGIFRDRCFWCSEFRLRRIGLVSSIGTESDNLFHEIEDCEIEVKEKDSSISKPVVFGGNGGGVVAGILYKWVHYGKGWRSRWFTLEDGVLSYYKTHGPDKIVLNPGREKGIKVIGDESVRYMNNRFGSKQWKPGDSFEAAMEDKHGYDSSYPKDLPWQELKAKAHVDETIFENKGINAKEEIGSGSLLSNHHHEDAQSEHMKNKRPGKEPRPLPHQQVPQPHDFSTQALEQL</sequence>
<proteinExistence type="predicted"/>
<reference evidence="1 2" key="2">
    <citation type="journal article" date="2022" name="Mol. Ecol. Resour.">
        <title>The genomes of chicory, endive, great burdock and yacon provide insights into Asteraceae paleo-polyploidization history and plant inulin production.</title>
        <authorList>
            <person name="Fan W."/>
            <person name="Wang S."/>
            <person name="Wang H."/>
            <person name="Wang A."/>
            <person name="Jiang F."/>
            <person name="Liu H."/>
            <person name="Zhao H."/>
            <person name="Xu D."/>
            <person name="Zhang Y."/>
        </authorList>
    </citation>
    <scope>NUCLEOTIDE SEQUENCE [LARGE SCALE GENOMIC DNA]</scope>
    <source>
        <strain evidence="2">cv. Yunnan</strain>
        <tissue evidence="1">Leaves</tissue>
    </source>
</reference>
<keyword evidence="2" id="KW-1185">Reference proteome</keyword>
<dbReference type="Proteomes" id="UP001056120">
    <property type="component" value="Linkage Group LG14"/>
</dbReference>
<dbReference type="EMBL" id="CM042031">
    <property type="protein sequence ID" value="KAI3784691.1"/>
    <property type="molecule type" value="Genomic_DNA"/>
</dbReference>